<dbReference type="RefSeq" id="WP_311729615.1">
    <property type="nucleotide sequence ID" value="NZ_JAVRFD010000031.1"/>
</dbReference>
<dbReference type="Gene3D" id="3.40.50.2300">
    <property type="match status" value="2"/>
</dbReference>
<dbReference type="Proteomes" id="UP001180754">
    <property type="component" value="Unassembled WGS sequence"/>
</dbReference>
<accession>A0ABU2XU42</accession>
<feature type="region of interest" description="Disordered" evidence="1">
    <location>
        <begin position="698"/>
        <end position="719"/>
    </location>
</feature>
<evidence type="ECO:0000256" key="1">
    <source>
        <dbReference type="SAM" id="MobiDB-lite"/>
    </source>
</evidence>
<feature type="region of interest" description="Disordered" evidence="1">
    <location>
        <begin position="47"/>
        <end position="68"/>
    </location>
</feature>
<sequence length="937" mass="99836">MSGRQVGTRFLEGEGADEFMAAFKRAVVPADRRAAARDVLPPVVLLAEGGESGEGDGGGEDPGGRAHRAMRGLERCLRRERGGKLVPYAALGAAEAARAVRGRRPLTLAVGQRLCEDVPPRTGRLRLPDFQLMRDVVECALEQGPGAQSLTGEQMRDRCYEGRRRRSPVLRALWQLGGGDPPTVQSPAQGPGWLALALAAVARPAFQVLPRWWWARRCTRRLLWSGTTGWFADWRGSGHGRRSEEFFESAAQLVELPAPEGERQDESEAGHGPEGEEWLSTVEQLLLRALLADLKATAGPGRVSPWRRRRATRFTVLLELGADGGSGDPAARFLSAYGTAAEELECAATVVVATGPAGVVVPGERCARLSDAATALDHATGAPEGGLEPLLAPLVPLPPGVRSGTAPRSGPVSPRDFRMGPVAEVVLEGVALVAVLGVLGAWLIPMTMGGEDESCLGGASGGPLSGRAELGATPPRQQYEAAALMIEEENKRVDEAVLRRGAEARTVVHIGAEVAKDQEGQRYNGAVPELRGIALAQRALNDEARNDSQKVWLRVRMLNGGEGYKDAERRARQVVEEAGRKGSGIIGVVAFSQSLKQTQAAVRELGRAKIPMVGTTATADAMNVSPYYRRVAPTNSREARIEADFAHRGNIMDGGSGGCSPAEAAVVVQDPADLYSKEIGNFFAEQFGGDWSKLEYSPGGRSGGASESGAPGAGGNRVTHEDSIKDVADAVCERIKAQPRTVLYWASRAREFTAFLDVFGDDTSCEGRKLTVLGGNELTTAALSGEYEARPWLRLYHTAHVLPAGHPRGSDVTQEFNAEYAAAFGAKDLWRNDGRAALAHDAMQLMAAAANEAFASTGDVERSNVQISLDNGISKEGASGYLDFGRGAKVSRDKPLVILHHTAKGSEPVLFCGSFAQNTGRVERWGPKGEFACPKDG</sequence>
<evidence type="ECO:0008006" key="4">
    <source>
        <dbReference type="Google" id="ProtNLM"/>
    </source>
</evidence>
<proteinExistence type="predicted"/>
<protein>
    <recommendedName>
        <fullName evidence="4">ABC-type branched-chain amino acid transport system, substrate-binding protein</fullName>
    </recommendedName>
</protein>
<dbReference type="InterPro" id="IPR028082">
    <property type="entry name" value="Peripla_BP_I"/>
</dbReference>
<keyword evidence="3" id="KW-1185">Reference proteome</keyword>
<name>A0ABU2XU42_9ACTN</name>
<gene>
    <name evidence="2" type="ORF">RND15_41190</name>
</gene>
<evidence type="ECO:0000313" key="2">
    <source>
        <dbReference type="EMBL" id="MDT0549045.1"/>
    </source>
</evidence>
<reference evidence="2" key="1">
    <citation type="submission" date="2024-05" db="EMBL/GenBank/DDBJ databases">
        <title>30 novel species of actinomycetes from the DSMZ collection.</title>
        <authorList>
            <person name="Nouioui I."/>
        </authorList>
    </citation>
    <scope>NUCLEOTIDE SEQUENCE</scope>
    <source>
        <strain evidence="2">DSM 41529</strain>
    </source>
</reference>
<evidence type="ECO:0000313" key="3">
    <source>
        <dbReference type="Proteomes" id="UP001180754"/>
    </source>
</evidence>
<dbReference type="EMBL" id="JAVRFD010000031">
    <property type="protein sequence ID" value="MDT0549045.1"/>
    <property type="molecule type" value="Genomic_DNA"/>
</dbReference>
<comment type="caution">
    <text evidence="2">The sequence shown here is derived from an EMBL/GenBank/DDBJ whole genome shotgun (WGS) entry which is preliminary data.</text>
</comment>
<organism evidence="2 3">
    <name type="scientific">Streptomyces lonegramiae</name>
    <dbReference type="NCBI Taxonomy" id="3075524"/>
    <lineage>
        <taxon>Bacteria</taxon>
        <taxon>Bacillati</taxon>
        <taxon>Actinomycetota</taxon>
        <taxon>Actinomycetes</taxon>
        <taxon>Kitasatosporales</taxon>
        <taxon>Streptomycetaceae</taxon>
        <taxon>Streptomyces</taxon>
    </lineage>
</organism>
<dbReference type="SUPFAM" id="SSF53822">
    <property type="entry name" value="Periplasmic binding protein-like I"/>
    <property type="match status" value="1"/>
</dbReference>